<evidence type="ECO:0000313" key="5">
    <source>
        <dbReference type="Proteomes" id="UP001595792"/>
    </source>
</evidence>
<dbReference type="InterPro" id="IPR006860">
    <property type="entry name" value="FecR"/>
</dbReference>
<keyword evidence="1" id="KW-1133">Transmembrane helix</keyword>
<keyword evidence="1" id="KW-0472">Membrane</keyword>
<dbReference type="InterPro" id="IPR012373">
    <property type="entry name" value="Ferrdict_sens_TM"/>
</dbReference>
<dbReference type="Pfam" id="PF04773">
    <property type="entry name" value="FecR"/>
    <property type="match status" value="1"/>
</dbReference>
<keyword evidence="5" id="KW-1185">Reference proteome</keyword>
<dbReference type="Pfam" id="PF16344">
    <property type="entry name" value="FecR_C"/>
    <property type="match status" value="1"/>
</dbReference>
<evidence type="ECO:0000313" key="4">
    <source>
        <dbReference type="EMBL" id="MFC4196679.1"/>
    </source>
</evidence>
<keyword evidence="1" id="KW-0812">Transmembrane</keyword>
<evidence type="ECO:0000259" key="3">
    <source>
        <dbReference type="Pfam" id="PF16344"/>
    </source>
</evidence>
<feature type="domain" description="FecR protein" evidence="2">
    <location>
        <begin position="123"/>
        <end position="214"/>
    </location>
</feature>
<feature type="transmembrane region" description="Helical" evidence="1">
    <location>
        <begin position="87"/>
        <end position="105"/>
    </location>
</feature>
<dbReference type="RefSeq" id="WP_378960016.1">
    <property type="nucleotide sequence ID" value="NZ_JBHRXC010000016.1"/>
</dbReference>
<reference evidence="5" key="1">
    <citation type="journal article" date="2019" name="Int. J. Syst. Evol. Microbiol.">
        <title>The Global Catalogue of Microorganisms (GCM) 10K type strain sequencing project: providing services to taxonomists for standard genome sequencing and annotation.</title>
        <authorList>
            <consortium name="The Broad Institute Genomics Platform"/>
            <consortium name="The Broad Institute Genome Sequencing Center for Infectious Disease"/>
            <person name="Wu L."/>
            <person name="Ma J."/>
        </authorList>
    </citation>
    <scope>NUCLEOTIDE SEQUENCE [LARGE SCALE GENOMIC DNA]</scope>
    <source>
        <strain evidence="5">CCM 8689</strain>
    </source>
</reference>
<evidence type="ECO:0000256" key="1">
    <source>
        <dbReference type="SAM" id="Phobius"/>
    </source>
</evidence>
<dbReference type="PANTHER" id="PTHR30273:SF2">
    <property type="entry name" value="PROTEIN FECR"/>
    <property type="match status" value="1"/>
</dbReference>
<dbReference type="PIRSF" id="PIRSF018266">
    <property type="entry name" value="FecR"/>
    <property type="match status" value="1"/>
</dbReference>
<evidence type="ECO:0000259" key="2">
    <source>
        <dbReference type="Pfam" id="PF04773"/>
    </source>
</evidence>
<protein>
    <submittedName>
        <fullName evidence="4">FecR family protein</fullName>
    </submittedName>
</protein>
<dbReference type="PANTHER" id="PTHR30273">
    <property type="entry name" value="PERIPLASMIC SIGNAL SENSOR AND SIGMA FACTOR ACTIVATOR FECR-RELATED"/>
    <property type="match status" value="1"/>
</dbReference>
<gene>
    <name evidence="4" type="ORF">ACFOUY_08215</name>
</gene>
<dbReference type="Proteomes" id="UP001595792">
    <property type="component" value="Unassembled WGS sequence"/>
</dbReference>
<dbReference type="InterPro" id="IPR032508">
    <property type="entry name" value="FecR_C"/>
</dbReference>
<accession>A0ABV8NJP2</accession>
<feature type="domain" description="Protein FecR C-terminal" evidence="3">
    <location>
        <begin position="260"/>
        <end position="327"/>
    </location>
</feature>
<name>A0ABV8NJP2_9SPHI</name>
<dbReference type="Gene3D" id="3.55.50.30">
    <property type="match status" value="1"/>
</dbReference>
<sequence length="331" mass="37735">MEERDIYLLITQYLLKHTSTEENEFLADWITASPRNEQTFEEIKASWFDVKLADKEESLKALKKLNHIIDEQEVNVKRSNKKFILKWSMLAATVAVVCMVSLLMLSSNDLAPASPLYLQKVSKAGEIKTFYLVDGTKIILGPKSILKYPAAFEKYHRQVELIGEAYFEVSKNPHKPFTVRTDDLSINVLGTHFNVDASKNENLTAVSLFEGKVNVNVIDDHDEEYKLKPGQELVLNRSSHQVYQHVLDSANVMGWMTKTLVFNNEKLSDAAKKIGKMYGVKLVFDDESTADTRVFARFENDPLNDVLEIICSTGNLSYRNDGNKIYIINKK</sequence>
<dbReference type="EMBL" id="JBHSBY010000037">
    <property type="protein sequence ID" value="MFC4196679.1"/>
    <property type="molecule type" value="Genomic_DNA"/>
</dbReference>
<dbReference type="Gene3D" id="2.60.120.1440">
    <property type="match status" value="1"/>
</dbReference>
<proteinExistence type="predicted"/>
<comment type="caution">
    <text evidence="4">The sequence shown here is derived from an EMBL/GenBank/DDBJ whole genome shotgun (WGS) entry which is preliminary data.</text>
</comment>
<organism evidence="4 5">
    <name type="scientific">Pedobacter jamesrossensis</name>
    <dbReference type="NCBI Taxonomy" id="1908238"/>
    <lineage>
        <taxon>Bacteria</taxon>
        <taxon>Pseudomonadati</taxon>
        <taxon>Bacteroidota</taxon>
        <taxon>Sphingobacteriia</taxon>
        <taxon>Sphingobacteriales</taxon>
        <taxon>Sphingobacteriaceae</taxon>
        <taxon>Pedobacter</taxon>
    </lineage>
</organism>